<evidence type="ECO:0000256" key="2">
    <source>
        <dbReference type="ARBA" id="ARBA00022630"/>
    </source>
</evidence>
<dbReference type="GeneID" id="63838166"/>
<dbReference type="Proteomes" id="UP000803844">
    <property type="component" value="Unassembled WGS sequence"/>
</dbReference>
<dbReference type="PRINTS" id="PR00469">
    <property type="entry name" value="PNDRDTASEII"/>
</dbReference>
<name>A0A9P4Y9K8_CRYP1</name>
<gene>
    <name evidence="6" type="ORF">M406DRAFT_335365</name>
</gene>
<feature type="chain" id="PRO_5040261049" evidence="4">
    <location>
        <begin position="19"/>
        <end position="409"/>
    </location>
</feature>
<dbReference type="InterPro" id="IPR050097">
    <property type="entry name" value="Ferredoxin-NADP_redctase_2"/>
</dbReference>
<evidence type="ECO:0000256" key="3">
    <source>
        <dbReference type="ARBA" id="ARBA00023002"/>
    </source>
</evidence>
<dbReference type="GO" id="GO:0016491">
    <property type="term" value="F:oxidoreductase activity"/>
    <property type="evidence" value="ECO:0007669"/>
    <property type="project" value="UniProtKB-KW"/>
</dbReference>
<feature type="domain" description="FAD/NAD(P)-binding" evidence="5">
    <location>
        <begin position="29"/>
        <end position="173"/>
    </location>
</feature>
<keyword evidence="2" id="KW-0285">Flavoprotein</keyword>
<comment type="similarity">
    <text evidence="1">Belongs to the class-II pyridine nucleotide-disulfide oxidoreductase family.</text>
</comment>
<evidence type="ECO:0000313" key="6">
    <source>
        <dbReference type="EMBL" id="KAF3769477.1"/>
    </source>
</evidence>
<organism evidence="6 7">
    <name type="scientific">Cryphonectria parasitica (strain ATCC 38755 / EP155)</name>
    <dbReference type="NCBI Taxonomy" id="660469"/>
    <lineage>
        <taxon>Eukaryota</taxon>
        <taxon>Fungi</taxon>
        <taxon>Dikarya</taxon>
        <taxon>Ascomycota</taxon>
        <taxon>Pezizomycotina</taxon>
        <taxon>Sordariomycetes</taxon>
        <taxon>Sordariomycetidae</taxon>
        <taxon>Diaporthales</taxon>
        <taxon>Cryphonectriaceae</taxon>
        <taxon>Cryphonectria-Endothia species complex</taxon>
        <taxon>Cryphonectria</taxon>
    </lineage>
</organism>
<dbReference type="OrthoDB" id="4570620at2759"/>
<comment type="caution">
    <text evidence="6">The sequence shown here is derived from an EMBL/GenBank/DDBJ whole genome shotgun (WGS) entry which is preliminary data.</text>
</comment>
<dbReference type="SUPFAM" id="SSF51905">
    <property type="entry name" value="FAD/NAD(P)-binding domain"/>
    <property type="match status" value="1"/>
</dbReference>
<keyword evidence="4" id="KW-0732">Signal</keyword>
<evidence type="ECO:0000313" key="7">
    <source>
        <dbReference type="Proteomes" id="UP000803844"/>
    </source>
</evidence>
<proteinExistence type="inferred from homology"/>
<keyword evidence="3" id="KW-0560">Oxidoreductase</keyword>
<dbReference type="PANTHER" id="PTHR48105">
    <property type="entry name" value="THIOREDOXIN REDUCTASE 1-RELATED-RELATED"/>
    <property type="match status" value="1"/>
</dbReference>
<dbReference type="GO" id="GO:0097237">
    <property type="term" value="P:cellular response to toxic substance"/>
    <property type="evidence" value="ECO:0007669"/>
    <property type="project" value="UniProtKB-ARBA"/>
</dbReference>
<evidence type="ECO:0000259" key="5">
    <source>
        <dbReference type="Pfam" id="PF07992"/>
    </source>
</evidence>
<sequence>MIFLALLTFLTSCSLSAATVNGNGSSTEYDTIIIGGGPAGLSALSGLARVRRHVLLIDSGEYRNGATRHMHDVIGLDGVTPAYFRWLAREKIAYYPTVSWTNGTVTDIEPQGTSGDPSYTVSVTYPSGEQAVLAARSVVIATGLKDVIPGTPGLRENWAQGIYWCPWCDGYEHADQALGLLGSLDAIPGMVREVRTLDADLVAFVNGTDTPDVRSTADSAFPGWETYLVENNVTVYNQTLASITRLANGSTNGSDPSAPTHPEHDLFSVELDDGTAVERAAFFTSFPSVQRSNLGRDLGVIVQNGRLAGVQGLGYLTNIPMVYAVGDINIDDSTNVPHAMYSGKKAAVFLHVALAKQEAAAQIAAAGEDASPAAKRVAEPELDPREVWEVMNGPRDDILHAGDFDRDEY</sequence>
<reference evidence="6" key="1">
    <citation type="journal article" date="2020" name="Phytopathology">
        <title>Genome sequence of the chestnut blight fungus Cryphonectria parasitica EP155: A fundamental resource for an archetypical invasive plant pathogen.</title>
        <authorList>
            <person name="Crouch J.A."/>
            <person name="Dawe A."/>
            <person name="Aerts A."/>
            <person name="Barry K."/>
            <person name="Churchill A.C.L."/>
            <person name="Grimwood J."/>
            <person name="Hillman B."/>
            <person name="Milgroom M.G."/>
            <person name="Pangilinan J."/>
            <person name="Smith M."/>
            <person name="Salamov A."/>
            <person name="Schmutz J."/>
            <person name="Yadav J."/>
            <person name="Grigoriev I.V."/>
            <person name="Nuss D."/>
        </authorList>
    </citation>
    <scope>NUCLEOTIDE SEQUENCE</scope>
    <source>
        <strain evidence="6">EP155</strain>
    </source>
</reference>
<dbReference type="Pfam" id="PF07992">
    <property type="entry name" value="Pyr_redox_2"/>
    <property type="match status" value="1"/>
</dbReference>
<feature type="signal peptide" evidence="4">
    <location>
        <begin position="1"/>
        <end position="18"/>
    </location>
</feature>
<dbReference type="InterPro" id="IPR023753">
    <property type="entry name" value="FAD/NAD-binding_dom"/>
</dbReference>
<protein>
    <submittedName>
        <fullName evidence="6">FAD/NAD(P)-binding domain-containing protein</fullName>
    </submittedName>
</protein>
<dbReference type="EMBL" id="MU032344">
    <property type="protein sequence ID" value="KAF3769477.1"/>
    <property type="molecule type" value="Genomic_DNA"/>
</dbReference>
<dbReference type="AlphaFoldDB" id="A0A9P4Y9K8"/>
<evidence type="ECO:0000256" key="1">
    <source>
        <dbReference type="ARBA" id="ARBA00009333"/>
    </source>
</evidence>
<dbReference type="RefSeq" id="XP_040780438.1">
    <property type="nucleotide sequence ID" value="XM_040921037.1"/>
</dbReference>
<dbReference type="InterPro" id="IPR036188">
    <property type="entry name" value="FAD/NAD-bd_sf"/>
</dbReference>
<dbReference type="PRINTS" id="PR00368">
    <property type="entry name" value="FADPNR"/>
</dbReference>
<evidence type="ECO:0000256" key="4">
    <source>
        <dbReference type="SAM" id="SignalP"/>
    </source>
</evidence>
<accession>A0A9P4Y9K8</accession>
<dbReference type="Gene3D" id="3.50.50.60">
    <property type="entry name" value="FAD/NAD(P)-binding domain"/>
    <property type="match status" value="2"/>
</dbReference>
<keyword evidence="7" id="KW-1185">Reference proteome</keyword>